<dbReference type="GO" id="GO:0001228">
    <property type="term" value="F:DNA-binding transcription activator activity, RNA polymerase II-specific"/>
    <property type="evidence" value="ECO:0007669"/>
    <property type="project" value="TreeGrafter"/>
</dbReference>
<reference evidence="5" key="1">
    <citation type="journal article" date="2022" name="G3 (Bethesda)">
        <title>High quality genome of the basidiomycete yeast Dioszegia hungarica PDD-24b-2 isolated from cloud water.</title>
        <authorList>
            <person name="Jarrige D."/>
            <person name="Haridas S."/>
            <person name="Bleykasten-Grosshans C."/>
            <person name="Joly M."/>
            <person name="Nadalig T."/>
            <person name="Sancelme M."/>
            <person name="Vuilleumier S."/>
            <person name="Grigoriev I.V."/>
            <person name="Amato P."/>
            <person name="Bringel F."/>
        </authorList>
    </citation>
    <scope>NUCLEOTIDE SEQUENCE</scope>
    <source>
        <strain evidence="5">PDD-24b-2</strain>
    </source>
</reference>
<feature type="compositionally biased region" description="Basic and acidic residues" evidence="3">
    <location>
        <begin position="632"/>
        <end position="653"/>
    </location>
</feature>
<dbReference type="AlphaFoldDB" id="A0AA38H720"/>
<dbReference type="PANTHER" id="PTHR40621:SF7">
    <property type="entry name" value="BZIP DOMAIN-CONTAINING PROTEIN"/>
    <property type="match status" value="1"/>
</dbReference>
<dbReference type="PROSITE" id="PS00036">
    <property type="entry name" value="BZIP_BASIC"/>
    <property type="match status" value="1"/>
</dbReference>
<organism evidence="5 6">
    <name type="scientific">Dioszegia hungarica</name>
    <dbReference type="NCBI Taxonomy" id="4972"/>
    <lineage>
        <taxon>Eukaryota</taxon>
        <taxon>Fungi</taxon>
        <taxon>Dikarya</taxon>
        <taxon>Basidiomycota</taxon>
        <taxon>Agaricomycotina</taxon>
        <taxon>Tremellomycetes</taxon>
        <taxon>Tremellales</taxon>
        <taxon>Bulleribasidiaceae</taxon>
        <taxon>Dioszegia</taxon>
    </lineage>
</organism>
<dbReference type="GO" id="GO:0090575">
    <property type="term" value="C:RNA polymerase II transcription regulator complex"/>
    <property type="evidence" value="ECO:0007669"/>
    <property type="project" value="TreeGrafter"/>
</dbReference>
<feature type="compositionally biased region" description="Basic and acidic residues" evidence="3">
    <location>
        <begin position="92"/>
        <end position="103"/>
    </location>
</feature>
<feature type="region of interest" description="Disordered" evidence="3">
    <location>
        <begin position="1"/>
        <end position="131"/>
    </location>
</feature>
<dbReference type="SUPFAM" id="SSF57959">
    <property type="entry name" value="Leucine zipper domain"/>
    <property type="match status" value="1"/>
</dbReference>
<evidence type="ECO:0000256" key="3">
    <source>
        <dbReference type="SAM" id="MobiDB-lite"/>
    </source>
</evidence>
<dbReference type="Pfam" id="PF10297">
    <property type="entry name" value="Hap4_Hap_bind"/>
    <property type="match status" value="1"/>
</dbReference>
<name>A0AA38H720_9TREE</name>
<gene>
    <name evidence="5" type="ORF">MKK02DRAFT_37832</name>
</gene>
<proteinExistence type="predicted"/>
<evidence type="ECO:0000256" key="1">
    <source>
        <dbReference type="ARBA" id="ARBA00004123"/>
    </source>
</evidence>
<feature type="region of interest" description="Disordered" evidence="3">
    <location>
        <begin position="614"/>
        <end position="688"/>
    </location>
</feature>
<feature type="compositionally biased region" description="Low complexity" evidence="3">
    <location>
        <begin position="45"/>
        <end position="73"/>
    </location>
</feature>
<dbReference type="GeneID" id="77729006"/>
<dbReference type="CDD" id="cd14688">
    <property type="entry name" value="bZIP_YAP"/>
    <property type="match status" value="1"/>
</dbReference>
<dbReference type="InterPro" id="IPR050936">
    <property type="entry name" value="AP-1-like"/>
</dbReference>
<dbReference type="GO" id="GO:0000976">
    <property type="term" value="F:transcription cis-regulatory region binding"/>
    <property type="evidence" value="ECO:0007669"/>
    <property type="project" value="InterPro"/>
</dbReference>
<dbReference type="PANTHER" id="PTHR40621">
    <property type="entry name" value="TRANSCRIPTION FACTOR KAPC-RELATED"/>
    <property type="match status" value="1"/>
</dbReference>
<evidence type="ECO:0000256" key="2">
    <source>
        <dbReference type="ARBA" id="ARBA00023242"/>
    </source>
</evidence>
<dbReference type="InterPro" id="IPR004827">
    <property type="entry name" value="bZIP"/>
</dbReference>
<feature type="compositionally biased region" description="Low complexity" evidence="3">
    <location>
        <begin position="12"/>
        <end position="37"/>
    </location>
</feature>
<comment type="caution">
    <text evidence="5">The sequence shown here is derived from an EMBL/GenBank/DDBJ whole genome shotgun (WGS) entry which is preliminary data.</text>
</comment>
<evidence type="ECO:0000313" key="6">
    <source>
        <dbReference type="Proteomes" id="UP001164286"/>
    </source>
</evidence>
<dbReference type="Proteomes" id="UP001164286">
    <property type="component" value="Unassembled WGS sequence"/>
</dbReference>
<keyword evidence="6" id="KW-1185">Reference proteome</keyword>
<dbReference type="EMBL" id="JAKWFO010000006">
    <property type="protein sequence ID" value="KAI9634957.1"/>
    <property type="molecule type" value="Genomic_DNA"/>
</dbReference>
<comment type="subcellular location">
    <subcellularLocation>
        <location evidence="1">Nucleus</location>
    </subcellularLocation>
</comment>
<sequence length="688" mass="72825">MSVAAPTPGHSRPAPRLQARPAQPTASSSRPVAARPTVPRPAAPKPATSSSSTTTKASKASTSSATPSASNAAFLVPGKDTSSSAGKVFAKPSKEWVLPERAKPGRKVAVEEPDSSRQSQNRQSQRAHRARRTDYITTLEERIRQFENDEIHSNVRLQEVARALKADNERLKAELLARSSIERDLKPKAWEEERGMLFAEIRGLREEVRRLQSQARMVNGGGGPMGMRDRAGSMSVTPHPPSPRLMAQPPPLAPIINGIRHIADCPICPDPDPDCPCQKTAASTSTYLVPTRRSHQPDPTISLGSTIDLRSSPPPITTSCGFCQSTEECLCRMIDEEEDVKPIIISPPTEMMGLDDGCGLCADGGFCACAVARNSPSVSQRSLQIPFPQQASAVAVPLRKGRSSGDVPTRKSIWALDSGVVTSTSTLGMAPSRKEAVCSGDPRNCDACRDDTFGQEFCSNFFQSRDPTHSCTNCKGTCSSSTAPSSLLPPPSHTHTHTHNASPAQPADLHPFDDTSSSGPLLMACCGNPGLCGHQSGGCTGDVIGIGGLIPGLPEDEIAHETIRVDQAWKTLKAHPNAKFASLAFLADVVAQRAGPHMSGTTAAEAPMSPISAPGGMSPAPKSGLVHSGSVVRDEARPEMGAEGRRDGKRKVVVESSAVRDALRLLDGTPAPSEDGNEGRGGKRARLA</sequence>
<feature type="domain" description="BZIP" evidence="4">
    <location>
        <begin position="117"/>
        <end position="131"/>
    </location>
</feature>
<evidence type="ECO:0000259" key="4">
    <source>
        <dbReference type="PROSITE" id="PS00036"/>
    </source>
</evidence>
<dbReference type="Gene3D" id="1.20.5.170">
    <property type="match status" value="1"/>
</dbReference>
<feature type="region of interest" description="Disordered" evidence="3">
    <location>
        <begin position="485"/>
        <end position="513"/>
    </location>
</feature>
<keyword evidence="2" id="KW-0539">Nucleus</keyword>
<dbReference type="InterPro" id="IPR046347">
    <property type="entry name" value="bZIP_sf"/>
</dbReference>
<dbReference type="RefSeq" id="XP_052944734.1">
    <property type="nucleotide sequence ID" value="XM_053089801.1"/>
</dbReference>
<evidence type="ECO:0000313" key="5">
    <source>
        <dbReference type="EMBL" id="KAI9634957.1"/>
    </source>
</evidence>
<accession>A0AA38H720</accession>
<dbReference type="InterPro" id="IPR018287">
    <property type="entry name" value="Hap4_TF_heteromerisation"/>
</dbReference>
<protein>
    <recommendedName>
        <fullName evidence="4">BZIP domain-containing protein</fullName>
    </recommendedName>
</protein>